<feature type="compositionally biased region" description="Basic and acidic residues" evidence="1">
    <location>
        <begin position="60"/>
        <end position="79"/>
    </location>
</feature>
<gene>
    <name evidence="2" type="ORF">HPBE_LOCUS25784</name>
</gene>
<dbReference type="EMBL" id="UZAH01038601">
    <property type="protein sequence ID" value="VDP53876.1"/>
    <property type="molecule type" value="Genomic_DNA"/>
</dbReference>
<evidence type="ECO:0000256" key="1">
    <source>
        <dbReference type="SAM" id="MobiDB-lite"/>
    </source>
</evidence>
<evidence type="ECO:0000313" key="3">
    <source>
        <dbReference type="Proteomes" id="UP000050761"/>
    </source>
</evidence>
<accession>A0A3P8IER1</accession>
<proteinExistence type="predicted"/>
<reference evidence="4" key="2">
    <citation type="submission" date="2019-09" db="UniProtKB">
        <authorList>
            <consortium name="WormBaseParasite"/>
        </authorList>
    </citation>
    <scope>IDENTIFICATION</scope>
</reference>
<keyword evidence="3" id="KW-1185">Reference proteome</keyword>
<dbReference type="Proteomes" id="UP000050761">
    <property type="component" value="Unassembled WGS sequence"/>
</dbReference>
<feature type="region of interest" description="Disordered" evidence="1">
    <location>
        <begin position="1"/>
        <end position="89"/>
    </location>
</feature>
<evidence type="ECO:0000313" key="4">
    <source>
        <dbReference type="WBParaSite" id="HPBE_0002578501-mRNA-1"/>
    </source>
</evidence>
<protein>
    <submittedName>
        <fullName evidence="2 4">Uncharacterized protein</fullName>
    </submittedName>
</protein>
<feature type="compositionally biased region" description="Basic residues" evidence="1">
    <location>
        <begin position="80"/>
        <end position="89"/>
    </location>
</feature>
<name>A0A183GSW5_HELPZ</name>
<dbReference type="AlphaFoldDB" id="A0A183GSW5"/>
<reference evidence="2 3" key="1">
    <citation type="submission" date="2018-11" db="EMBL/GenBank/DDBJ databases">
        <authorList>
            <consortium name="Pathogen Informatics"/>
        </authorList>
    </citation>
    <scope>NUCLEOTIDE SEQUENCE [LARGE SCALE GENOMIC DNA]</scope>
</reference>
<dbReference type="WBParaSite" id="HPBE_0002578501-mRNA-1">
    <property type="protein sequence ID" value="HPBE_0002578501-mRNA-1"/>
    <property type="gene ID" value="HPBE_0002578501"/>
</dbReference>
<sequence length="89" mass="10004">MGMWMDPPGQNAKQGCQDSDDDSRNPAEDEGATTEVVRTHPQKTTESPHEVGIRFGGTREASERSPEEMVKGRHQERSRRGGRCARRRP</sequence>
<organism evidence="3 4">
    <name type="scientific">Heligmosomoides polygyrus</name>
    <name type="common">Parasitic roundworm</name>
    <dbReference type="NCBI Taxonomy" id="6339"/>
    <lineage>
        <taxon>Eukaryota</taxon>
        <taxon>Metazoa</taxon>
        <taxon>Ecdysozoa</taxon>
        <taxon>Nematoda</taxon>
        <taxon>Chromadorea</taxon>
        <taxon>Rhabditida</taxon>
        <taxon>Rhabditina</taxon>
        <taxon>Rhabditomorpha</taxon>
        <taxon>Strongyloidea</taxon>
        <taxon>Heligmosomidae</taxon>
        <taxon>Heligmosomoides</taxon>
    </lineage>
</organism>
<evidence type="ECO:0000313" key="2">
    <source>
        <dbReference type="EMBL" id="VDP53876.1"/>
    </source>
</evidence>
<accession>A0A183GSW5</accession>